<gene>
    <name evidence="2" type="ORF">OR37_00493</name>
</gene>
<dbReference type="RefSeq" id="WP_004615575.1">
    <property type="nucleotide sequence ID" value="NZ_APMP01000001.1"/>
</dbReference>
<sequence precursor="true">MNALWSLALAPLPLAGTYLLKRAWATPDQNRAWFILAGWSVMTLAIAASVPLIGGARGPFSVLTLGSVAALALVAAGFERRDARKKVVRELAPEPSDRKRIVWRGWLRGFLAGPLAGVAALGCGLAVAICAPGQIQSRMVVGGFMIPFLWAGGMAWTLSDDKILRAFAVLTGVATVTLGAAFLKGAL</sequence>
<name>R0D6I9_CAUVI</name>
<dbReference type="EMBL" id="APMP01000001">
    <property type="protein sequence ID" value="ENZ83985.1"/>
    <property type="molecule type" value="Genomic_DNA"/>
</dbReference>
<dbReference type="eggNOG" id="ENOG50347VZ">
    <property type="taxonomic scope" value="Bacteria"/>
</dbReference>
<dbReference type="AlphaFoldDB" id="R0D6I9"/>
<dbReference type="OrthoDB" id="7597062at2"/>
<dbReference type="PATRIC" id="fig|1292034.3.peg.491"/>
<dbReference type="STRING" id="1292034.OR37_00493"/>
<keyword evidence="1" id="KW-1133">Transmembrane helix</keyword>
<keyword evidence="3" id="KW-1185">Reference proteome</keyword>
<accession>R0D6I9</accession>
<feature type="transmembrane region" description="Helical" evidence="1">
    <location>
        <begin position="32"/>
        <end position="53"/>
    </location>
</feature>
<evidence type="ECO:0000256" key="1">
    <source>
        <dbReference type="SAM" id="Phobius"/>
    </source>
</evidence>
<comment type="caution">
    <text evidence="2">The sequence shown here is derived from an EMBL/GenBank/DDBJ whole genome shotgun (WGS) entry which is preliminary data.</text>
</comment>
<keyword evidence="1" id="KW-0812">Transmembrane</keyword>
<keyword evidence="1" id="KW-0472">Membrane</keyword>
<organism evidence="2 3">
    <name type="scientific">Caulobacter vibrioides OR37</name>
    <dbReference type="NCBI Taxonomy" id="1292034"/>
    <lineage>
        <taxon>Bacteria</taxon>
        <taxon>Pseudomonadati</taxon>
        <taxon>Pseudomonadota</taxon>
        <taxon>Alphaproteobacteria</taxon>
        <taxon>Caulobacterales</taxon>
        <taxon>Caulobacteraceae</taxon>
        <taxon>Caulobacter</taxon>
    </lineage>
</organism>
<evidence type="ECO:0000313" key="2">
    <source>
        <dbReference type="EMBL" id="ENZ83985.1"/>
    </source>
</evidence>
<feature type="transmembrane region" description="Helical" evidence="1">
    <location>
        <begin position="163"/>
        <end position="183"/>
    </location>
</feature>
<reference evidence="2 3" key="1">
    <citation type="journal article" date="2013" name="Genome Announc.">
        <title>Draft Genome Sequence for Caulobacter sp. Strain OR37, a Bacterium Tolerant to Heavy Metals.</title>
        <authorList>
            <person name="Utturkar S.M."/>
            <person name="Bollmann A."/>
            <person name="Brzoska R.M."/>
            <person name="Klingeman D.M."/>
            <person name="Epstein S.E."/>
            <person name="Palumbo A.V."/>
            <person name="Brown S.D."/>
        </authorList>
    </citation>
    <scope>NUCLEOTIDE SEQUENCE [LARGE SCALE GENOMIC DNA]</scope>
    <source>
        <strain evidence="2 3">OR37</strain>
    </source>
</reference>
<dbReference type="Proteomes" id="UP000013063">
    <property type="component" value="Unassembled WGS sequence"/>
</dbReference>
<feature type="transmembrane region" description="Helical" evidence="1">
    <location>
        <begin position="60"/>
        <end position="78"/>
    </location>
</feature>
<protein>
    <submittedName>
        <fullName evidence="2">Uncharacterized protein</fullName>
    </submittedName>
</protein>
<proteinExistence type="predicted"/>
<feature type="transmembrane region" description="Helical" evidence="1">
    <location>
        <begin position="106"/>
        <end position="127"/>
    </location>
</feature>
<feature type="transmembrane region" description="Helical" evidence="1">
    <location>
        <begin position="139"/>
        <end position="157"/>
    </location>
</feature>
<evidence type="ECO:0000313" key="3">
    <source>
        <dbReference type="Proteomes" id="UP000013063"/>
    </source>
</evidence>